<dbReference type="Pfam" id="PF12732">
    <property type="entry name" value="YtxH"/>
    <property type="match status" value="1"/>
</dbReference>
<protein>
    <submittedName>
        <fullName evidence="2">YtxH domain-containing protein</fullName>
    </submittedName>
</protein>
<evidence type="ECO:0000313" key="3">
    <source>
        <dbReference type="Proteomes" id="UP000503399"/>
    </source>
</evidence>
<dbReference type="KEGG" id="hfv:R50_2389"/>
<dbReference type="InterPro" id="IPR024623">
    <property type="entry name" value="YtxH"/>
</dbReference>
<organism evidence="2 3">
    <name type="scientific">Candidatus Hydrogenisulfobacillus filiaventi</name>
    <dbReference type="NCBI Taxonomy" id="2707344"/>
    <lineage>
        <taxon>Bacteria</taxon>
        <taxon>Bacillati</taxon>
        <taxon>Bacillota</taxon>
        <taxon>Clostridia</taxon>
        <taxon>Eubacteriales</taxon>
        <taxon>Clostridiales Family XVII. Incertae Sedis</taxon>
        <taxon>Candidatus Hydrogenisulfobacillus</taxon>
    </lineage>
</organism>
<evidence type="ECO:0000256" key="1">
    <source>
        <dbReference type="SAM" id="MobiDB-lite"/>
    </source>
</evidence>
<gene>
    <name evidence="2" type="ORF">R50_2389</name>
</gene>
<dbReference type="AlphaFoldDB" id="A0A6F8ZJC3"/>
<feature type="compositionally biased region" description="Low complexity" evidence="1">
    <location>
        <begin position="83"/>
        <end position="95"/>
    </location>
</feature>
<evidence type="ECO:0000313" key="2">
    <source>
        <dbReference type="EMBL" id="CAB1129886.1"/>
    </source>
</evidence>
<keyword evidence="3" id="KW-1185">Reference proteome</keyword>
<sequence length="95" mass="10291">MEDRTWDRLSGLLVGASLGFLAGVLLAPSAGQDTRSNLARRTRDTYGQLRNNVTEIGRNLVSRGRSLLKNNVTEIEIREEEGGTAPEEPGGEPLA</sequence>
<name>A0A6F8ZJC3_9FIRM</name>
<dbReference type="EMBL" id="LR778114">
    <property type="protein sequence ID" value="CAB1129886.1"/>
    <property type="molecule type" value="Genomic_DNA"/>
</dbReference>
<dbReference type="Proteomes" id="UP000503399">
    <property type="component" value="Chromosome"/>
</dbReference>
<reference evidence="2 3" key="1">
    <citation type="submission" date="2020-02" db="EMBL/GenBank/DDBJ databases">
        <authorList>
            <person name="Hogendoorn C."/>
        </authorList>
    </citation>
    <scope>NUCLEOTIDE SEQUENCE [LARGE SCALE GENOMIC DNA]</scope>
    <source>
        <strain evidence="2">R501</strain>
    </source>
</reference>
<proteinExistence type="predicted"/>
<feature type="region of interest" description="Disordered" evidence="1">
    <location>
        <begin position="75"/>
        <end position="95"/>
    </location>
</feature>
<accession>A0A6F8ZJC3</accession>